<organism evidence="2 3">
    <name type="scientific">Enterococcus hulanensis</name>
    <dbReference type="NCBI Taxonomy" id="2559929"/>
    <lineage>
        <taxon>Bacteria</taxon>
        <taxon>Bacillati</taxon>
        <taxon>Bacillota</taxon>
        <taxon>Bacilli</taxon>
        <taxon>Lactobacillales</taxon>
        <taxon>Enterococcaceae</taxon>
        <taxon>Enterococcus</taxon>
    </lineage>
</organism>
<keyword evidence="1" id="KW-0472">Membrane</keyword>
<protein>
    <submittedName>
        <fullName evidence="2">Uncharacterized protein</fullName>
    </submittedName>
</protein>
<evidence type="ECO:0000313" key="2">
    <source>
        <dbReference type="EMBL" id="MDT2600272.1"/>
    </source>
</evidence>
<keyword evidence="1" id="KW-0812">Transmembrane</keyword>
<evidence type="ECO:0000313" key="3">
    <source>
        <dbReference type="Proteomes" id="UP001252875"/>
    </source>
</evidence>
<name>A0ABU3F050_9ENTE</name>
<feature type="transmembrane region" description="Helical" evidence="1">
    <location>
        <begin position="43"/>
        <end position="63"/>
    </location>
</feature>
<sequence length="68" mass="8058">MKNSPYWRNPIYRFWVYLIKIYLKYLLLILIVSLPPNGGLKRVLFKISGLILLWVGAALHETYKSYKA</sequence>
<gene>
    <name evidence="2" type="ORF">P7D85_10840</name>
</gene>
<comment type="caution">
    <text evidence="2">The sequence shown here is derived from an EMBL/GenBank/DDBJ whole genome shotgun (WGS) entry which is preliminary data.</text>
</comment>
<reference evidence="2 3" key="1">
    <citation type="submission" date="2023-03" db="EMBL/GenBank/DDBJ databases">
        <authorList>
            <person name="Shen W."/>
            <person name="Cai J."/>
        </authorList>
    </citation>
    <scope>NUCLEOTIDE SEQUENCE [LARGE SCALE GENOMIC DNA]</scope>
    <source>
        <strain evidence="2 3">D6-4</strain>
    </source>
</reference>
<feature type="transmembrane region" description="Helical" evidence="1">
    <location>
        <begin position="12"/>
        <end position="31"/>
    </location>
</feature>
<dbReference type="RefSeq" id="WP_311822297.1">
    <property type="nucleotide sequence ID" value="NZ_JARPYF010000005.1"/>
</dbReference>
<dbReference type="EMBL" id="JARPYI010000005">
    <property type="protein sequence ID" value="MDT2600272.1"/>
    <property type="molecule type" value="Genomic_DNA"/>
</dbReference>
<evidence type="ECO:0000256" key="1">
    <source>
        <dbReference type="SAM" id="Phobius"/>
    </source>
</evidence>
<accession>A0ABU3F050</accession>
<dbReference type="Proteomes" id="UP001252875">
    <property type="component" value="Unassembled WGS sequence"/>
</dbReference>
<keyword evidence="1" id="KW-1133">Transmembrane helix</keyword>
<keyword evidence="3" id="KW-1185">Reference proteome</keyword>
<proteinExistence type="predicted"/>